<reference evidence="3 4" key="1">
    <citation type="journal article" date="2016" name="Sci. Rep.">
        <title>Peltaster fructicola genome reveals evolution from an invasive phytopathogen to an ectophytic parasite.</title>
        <authorList>
            <person name="Xu C."/>
            <person name="Chen H."/>
            <person name="Gleason M.L."/>
            <person name="Xu J.R."/>
            <person name="Liu H."/>
            <person name="Zhang R."/>
            <person name="Sun G."/>
        </authorList>
    </citation>
    <scope>NUCLEOTIDE SEQUENCE [LARGE SCALE GENOMIC DNA]</scope>
    <source>
        <strain evidence="3 4">LNHT1506</strain>
    </source>
</reference>
<dbReference type="AlphaFoldDB" id="A0A6H0XL92"/>
<dbReference type="EMBL" id="CP051139">
    <property type="protein sequence ID" value="QIW95482.1"/>
    <property type="molecule type" value="Genomic_DNA"/>
</dbReference>
<organism evidence="3 4">
    <name type="scientific">Peltaster fructicola</name>
    <dbReference type="NCBI Taxonomy" id="286661"/>
    <lineage>
        <taxon>Eukaryota</taxon>
        <taxon>Fungi</taxon>
        <taxon>Dikarya</taxon>
        <taxon>Ascomycota</taxon>
        <taxon>Pezizomycotina</taxon>
        <taxon>Dothideomycetes</taxon>
        <taxon>Dothideomycetes incertae sedis</taxon>
        <taxon>Peltaster</taxon>
    </lineage>
</organism>
<evidence type="ECO:0000313" key="4">
    <source>
        <dbReference type="Proteomes" id="UP000503462"/>
    </source>
</evidence>
<dbReference type="OrthoDB" id="3926908at2759"/>
<evidence type="ECO:0000256" key="2">
    <source>
        <dbReference type="SAM" id="MobiDB-lite"/>
    </source>
</evidence>
<gene>
    <name evidence="3" type="ORF">AMS68_001000</name>
</gene>
<evidence type="ECO:0000313" key="3">
    <source>
        <dbReference type="EMBL" id="QIW95482.1"/>
    </source>
</evidence>
<protein>
    <submittedName>
        <fullName evidence="3">Uncharacterized protein</fullName>
    </submittedName>
</protein>
<keyword evidence="1" id="KW-0175">Coiled coil</keyword>
<proteinExistence type="predicted"/>
<dbReference type="Proteomes" id="UP000503462">
    <property type="component" value="Chromosome 1"/>
</dbReference>
<feature type="region of interest" description="Disordered" evidence="2">
    <location>
        <begin position="186"/>
        <end position="207"/>
    </location>
</feature>
<accession>A0A6H0XL92</accession>
<sequence length="207" mass="23262">MEGEDAAPYATCVPHEIPYNGDFEDSVMRTILDPNAKHDGLRILEESSEETAQEGITLRAADIKQSALPGISESELPLSLTDVRRKYASSVPGIKLTHPGGLLEGGPGLDPEEDSFAKEYLANVRTVSSQHDLDVMILDEVESNIQLLQQRMQDRQRAKEHNEQIEKDIRTLVDQHSMELKIQERMMNESKAKKEAREKKKRAREGG</sequence>
<name>A0A6H0XL92_9PEZI</name>
<feature type="coiled-coil region" evidence="1">
    <location>
        <begin position="138"/>
        <end position="175"/>
    </location>
</feature>
<keyword evidence="4" id="KW-1185">Reference proteome</keyword>
<evidence type="ECO:0000256" key="1">
    <source>
        <dbReference type="SAM" id="Coils"/>
    </source>
</evidence>